<dbReference type="RefSeq" id="WP_179421970.1">
    <property type="nucleotide sequence ID" value="NZ_JACCAB010000001.1"/>
</dbReference>
<dbReference type="PANTHER" id="PTHR12526:SF622">
    <property type="entry name" value="GLYCOSYLTRANSFERASE (GROUP I)"/>
    <property type="match status" value="1"/>
</dbReference>
<organism evidence="1 2">
    <name type="scientific">Pedococcus badiiscoriae</name>
    <dbReference type="NCBI Taxonomy" id="642776"/>
    <lineage>
        <taxon>Bacteria</taxon>
        <taxon>Bacillati</taxon>
        <taxon>Actinomycetota</taxon>
        <taxon>Actinomycetes</taxon>
        <taxon>Micrococcales</taxon>
        <taxon>Intrasporangiaceae</taxon>
        <taxon>Pedococcus</taxon>
    </lineage>
</organism>
<proteinExistence type="predicted"/>
<dbReference type="PANTHER" id="PTHR12526">
    <property type="entry name" value="GLYCOSYLTRANSFERASE"/>
    <property type="match status" value="1"/>
</dbReference>
<dbReference type="Pfam" id="PF13692">
    <property type="entry name" value="Glyco_trans_1_4"/>
    <property type="match status" value="1"/>
</dbReference>
<dbReference type="Proteomes" id="UP000573599">
    <property type="component" value="Unassembled WGS sequence"/>
</dbReference>
<comment type="caution">
    <text evidence="1">The sequence shown here is derived from an EMBL/GenBank/DDBJ whole genome shotgun (WGS) entry which is preliminary data.</text>
</comment>
<protein>
    <submittedName>
        <fullName evidence="1">Glycosyltransferase involved in cell wall biosynthesis</fullName>
    </submittedName>
</protein>
<keyword evidence="2" id="KW-1185">Reference proteome</keyword>
<accession>A0A852WF73</accession>
<keyword evidence="1" id="KW-0808">Transferase</keyword>
<sequence length="440" mass="49143">MFEQVHEPRHVLYVAWGFAPHQGPGVYRPLETVAELVRAGHRVTVLTADLDTFDLVIGGDRSLLDDVPESVRVVRVPMDPRERDPLLNRWPADRMAKPRPWVAKVHQDQVLAFPEVVYATWQPRAESAAARIHELDPVDLVIATGNPYVDFTVPLRLSVDHGIPFVLDDRDSWLLDVYTGELGPTAERTLPWLEFALARALRVWFVNEPIAQWHRERFPEFADRIAVVENGWDPRFLDVDLIHRERAPGSRLVFAYVGTVSSTMPLRLLAEAWRAARGRSGRLADAELRVVGSFGQSGRMSVEQLAVADEFARDGLVMTGRVPKHQITQAYAEADVLVFLKEGGGMVTSGKVYEYVATGLPIVSMLAPEHDARRVLDGYPRWHDAKDYSVEALAAAMLEALDDVVDGQGLFAASSEYGARRSRQAHLRPAIDDVFAALAP</sequence>
<dbReference type="GO" id="GO:0016740">
    <property type="term" value="F:transferase activity"/>
    <property type="evidence" value="ECO:0007669"/>
    <property type="project" value="UniProtKB-KW"/>
</dbReference>
<reference evidence="1 2" key="1">
    <citation type="submission" date="2020-07" db="EMBL/GenBank/DDBJ databases">
        <title>Sequencing the genomes of 1000 actinobacteria strains.</title>
        <authorList>
            <person name="Klenk H.-P."/>
        </authorList>
    </citation>
    <scope>NUCLEOTIDE SEQUENCE [LARGE SCALE GENOMIC DNA]</scope>
    <source>
        <strain evidence="1 2">DSM 23987</strain>
    </source>
</reference>
<dbReference type="Gene3D" id="3.40.50.2000">
    <property type="entry name" value="Glycogen Phosphorylase B"/>
    <property type="match status" value="2"/>
</dbReference>
<name>A0A852WF73_9MICO</name>
<dbReference type="SUPFAM" id="SSF53756">
    <property type="entry name" value="UDP-Glycosyltransferase/glycogen phosphorylase"/>
    <property type="match status" value="1"/>
</dbReference>
<dbReference type="AlphaFoldDB" id="A0A852WF73"/>
<evidence type="ECO:0000313" key="2">
    <source>
        <dbReference type="Proteomes" id="UP000573599"/>
    </source>
</evidence>
<evidence type="ECO:0000313" key="1">
    <source>
        <dbReference type="EMBL" id="NYG07648.1"/>
    </source>
</evidence>
<gene>
    <name evidence="1" type="ORF">BJ986_002135</name>
</gene>
<dbReference type="EMBL" id="JACCAB010000001">
    <property type="protein sequence ID" value="NYG07648.1"/>
    <property type="molecule type" value="Genomic_DNA"/>
</dbReference>